<dbReference type="EMBL" id="WBMT01000032">
    <property type="protein sequence ID" value="KAB2339978.1"/>
    <property type="molecule type" value="Genomic_DNA"/>
</dbReference>
<accession>A0A6H9YJC8</accession>
<evidence type="ECO:0000256" key="1">
    <source>
        <dbReference type="SAM" id="Phobius"/>
    </source>
</evidence>
<organism evidence="2 3">
    <name type="scientific">Actinomadura rudentiformis</name>
    <dbReference type="NCBI Taxonomy" id="359158"/>
    <lineage>
        <taxon>Bacteria</taxon>
        <taxon>Bacillati</taxon>
        <taxon>Actinomycetota</taxon>
        <taxon>Actinomycetes</taxon>
        <taxon>Streptosporangiales</taxon>
        <taxon>Thermomonosporaceae</taxon>
        <taxon>Actinomadura</taxon>
    </lineage>
</organism>
<dbReference type="RefSeq" id="WP_151570257.1">
    <property type="nucleotide sequence ID" value="NZ_WBMT01000032.1"/>
</dbReference>
<gene>
    <name evidence="2" type="ORF">F8566_46370</name>
</gene>
<evidence type="ECO:0000313" key="2">
    <source>
        <dbReference type="EMBL" id="KAB2339978.1"/>
    </source>
</evidence>
<dbReference type="AlphaFoldDB" id="A0A6H9YJC8"/>
<keyword evidence="1" id="KW-1133">Transmembrane helix</keyword>
<feature type="transmembrane region" description="Helical" evidence="1">
    <location>
        <begin position="245"/>
        <end position="266"/>
    </location>
</feature>
<keyword evidence="1" id="KW-0812">Transmembrane</keyword>
<feature type="transmembrane region" description="Helical" evidence="1">
    <location>
        <begin position="183"/>
        <end position="202"/>
    </location>
</feature>
<dbReference type="CDD" id="cd05709">
    <property type="entry name" value="S2P-M50"/>
    <property type="match status" value="1"/>
</dbReference>
<comment type="caution">
    <text evidence="2">The sequence shown here is derived from an EMBL/GenBank/DDBJ whole genome shotgun (WGS) entry which is preliminary data.</text>
</comment>
<evidence type="ECO:0000313" key="3">
    <source>
        <dbReference type="Proteomes" id="UP000468735"/>
    </source>
</evidence>
<proteinExistence type="predicted"/>
<sequence>MTAASAMDAARPQLRGDIVLGPAVRSGAALVHNVKDPAAAKYYQIGPREYFIMTRLDGRTPLKRIGLEYAEEFDRRLGEEQWRQILTSLAGRRLLTGSGEVAAPGEAGPAPASAPDRRTLLNARVTLFDPQRFFGRILPFLRFLFSAYFVVPALLAVTALQVLVAVKAGTLAGEARQLWEAPAAGLAVMLILWLSVAVHEAAHGLTATRFGGASTEIGILWRFPVLAPYCRVNDVLLFRRRWHRVCTAFAGLFASLLLMLPAAPLWMLAPEGSALRHAAAALLLFGSLSAVANLIPFLQLDGYFMLNHALGMQNLRLESYRFIRLALLHARQRDAGTAQRLKTYPRRVKLIYSLYGLGSIVFGAVLACWFAYWLLTLTLSFF</sequence>
<keyword evidence="1" id="KW-0472">Membrane</keyword>
<feature type="transmembrane region" description="Helical" evidence="1">
    <location>
        <begin position="350"/>
        <end position="375"/>
    </location>
</feature>
<name>A0A6H9YJC8_9ACTN</name>
<protein>
    <submittedName>
        <fullName evidence="2">M50 family metallopeptidase</fullName>
    </submittedName>
</protein>
<feature type="transmembrane region" description="Helical" evidence="1">
    <location>
        <begin position="140"/>
        <end position="163"/>
    </location>
</feature>
<keyword evidence="3" id="KW-1185">Reference proteome</keyword>
<dbReference type="Proteomes" id="UP000468735">
    <property type="component" value="Unassembled WGS sequence"/>
</dbReference>
<reference evidence="2 3" key="1">
    <citation type="submission" date="2019-09" db="EMBL/GenBank/DDBJ databases">
        <title>Actinomadura physcomitrii sp. nov., a novel actinomycete isolated from moss [Physcomitrium sphaericum (Ludw) Fuernr].</title>
        <authorList>
            <person name="Zhuang X."/>
            <person name="Liu C."/>
        </authorList>
    </citation>
    <scope>NUCLEOTIDE SEQUENCE [LARGE SCALE GENOMIC DNA]</scope>
    <source>
        <strain evidence="2 3">HMC1</strain>
    </source>
</reference>
<feature type="transmembrane region" description="Helical" evidence="1">
    <location>
        <begin position="278"/>
        <end position="298"/>
    </location>
</feature>
<dbReference type="OrthoDB" id="2680017at2"/>